<keyword evidence="4" id="KW-1185">Reference proteome</keyword>
<dbReference type="InterPro" id="IPR039422">
    <property type="entry name" value="MarR/SlyA-like"/>
</dbReference>
<proteinExistence type="predicted"/>
<sequence length="163" mass="18852">MNFGYKQNAVLMVRALYFCMEQKWAELAKTYNISPAQQHILFILSTNNQTLTPSEISEIGCWHLSTVTRLLKPLRERGFITINQDPNRNRYKKVTITSSGGEIFQKIIGAILEKDFFPFEMNSLSEEELESFLRVGQKILDTNKGESFREKIFNAKIDGIDYT</sequence>
<gene>
    <name evidence="3" type="ORF">ACFSUL_06025</name>
</gene>
<dbReference type="PANTHER" id="PTHR33164">
    <property type="entry name" value="TRANSCRIPTIONAL REGULATOR, MARR FAMILY"/>
    <property type="match status" value="1"/>
</dbReference>
<name>A0ABW5RNN3_9BACI</name>
<dbReference type="InterPro" id="IPR036388">
    <property type="entry name" value="WH-like_DNA-bd_sf"/>
</dbReference>
<dbReference type="SMART" id="SM00347">
    <property type="entry name" value="HTH_MARR"/>
    <property type="match status" value="1"/>
</dbReference>
<feature type="domain" description="HTH marR-type" evidence="2">
    <location>
        <begin position="1"/>
        <end position="141"/>
    </location>
</feature>
<organism evidence="3 4">
    <name type="scientific">Bacillus seohaeanensis</name>
    <dbReference type="NCBI Taxonomy" id="284580"/>
    <lineage>
        <taxon>Bacteria</taxon>
        <taxon>Bacillati</taxon>
        <taxon>Bacillota</taxon>
        <taxon>Bacilli</taxon>
        <taxon>Bacillales</taxon>
        <taxon>Bacillaceae</taxon>
        <taxon>Bacillus</taxon>
    </lineage>
</organism>
<dbReference type="InterPro" id="IPR036390">
    <property type="entry name" value="WH_DNA-bd_sf"/>
</dbReference>
<evidence type="ECO:0000313" key="3">
    <source>
        <dbReference type="EMBL" id="MFD2680308.1"/>
    </source>
</evidence>
<protein>
    <submittedName>
        <fullName evidence="3">MarR family winged helix-turn-helix transcriptional regulator</fullName>
    </submittedName>
</protein>
<dbReference type="PRINTS" id="PR00598">
    <property type="entry name" value="HTHMARR"/>
</dbReference>
<dbReference type="SUPFAM" id="SSF46785">
    <property type="entry name" value="Winged helix' DNA-binding domain"/>
    <property type="match status" value="1"/>
</dbReference>
<accession>A0ABW5RNN3</accession>
<dbReference type="RefSeq" id="WP_377933629.1">
    <property type="nucleotide sequence ID" value="NZ_JBHUMF010000015.1"/>
</dbReference>
<dbReference type="Proteomes" id="UP001597506">
    <property type="component" value="Unassembled WGS sequence"/>
</dbReference>
<dbReference type="Gene3D" id="1.10.10.10">
    <property type="entry name" value="Winged helix-like DNA-binding domain superfamily/Winged helix DNA-binding domain"/>
    <property type="match status" value="1"/>
</dbReference>
<dbReference type="PROSITE" id="PS50995">
    <property type="entry name" value="HTH_MARR_2"/>
    <property type="match status" value="1"/>
</dbReference>
<comment type="caution">
    <text evidence="3">The sequence shown here is derived from an EMBL/GenBank/DDBJ whole genome shotgun (WGS) entry which is preliminary data.</text>
</comment>
<dbReference type="EMBL" id="JBHUMF010000015">
    <property type="protein sequence ID" value="MFD2680308.1"/>
    <property type="molecule type" value="Genomic_DNA"/>
</dbReference>
<reference evidence="4" key="1">
    <citation type="journal article" date="2019" name="Int. J. Syst. Evol. Microbiol.">
        <title>The Global Catalogue of Microorganisms (GCM) 10K type strain sequencing project: providing services to taxonomists for standard genome sequencing and annotation.</title>
        <authorList>
            <consortium name="The Broad Institute Genomics Platform"/>
            <consortium name="The Broad Institute Genome Sequencing Center for Infectious Disease"/>
            <person name="Wu L."/>
            <person name="Ma J."/>
        </authorList>
    </citation>
    <scope>NUCLEOTIDE SEQUENCE [LARGE SCALE GENOMIC DNA]</scope>
    <source>
        <strain evidence="4">KCTC 3913</strain>
    </source>
</reference>
<evidence type="ECO:0000313" key="4">
    <source>
        <dbReference type="Proteomes" id="UP001597506"/>
    </source>
</evidence>
<dbReference type="Pfam" id="PF01047">
    <property type="entry name" value="MarR"/>
    <property type="match status" value="1"/>
</dbReference>
<evidence type="ECO:0000256" key="1">
    <source>
        <dbReference type="ARBA" id="ARBA00023125"/>
    </source>
</evidence>
<dbReference type="PANTHER" id="PTHR33164:SF43">
    <property type="entry name" value="HTH-TYPE TRANSCRIPTIONAL REPRESSOR YETL"/>
    <property type="match status" value="1"/>
</dbReference>
<keyword evidence="1" id="KW-0238">DNA-binding</keyword>
<dbReference type="InterPro" id="IPR000835">
    <property type="entry name" value="HTH_MarR-typ"/>
</dbReference>
<evidence type="ECO:0000259" key="2">
    <source>
        <dbReference type="PROSITE" id="PS50995"/>
    </source>
</evidence>